<name>A0A1V4A022_9ACTN</name>
<dbReference type="InterPro" id="IPR012349">
    <property type="entry name" value="Split_barrel_FMN-bd"/>
</dbReference>
<dbReference type="InterPro" id="IPR011576">
    <property type="entry name" value="Pyridox_Oxase_N"/>
</dbReference>
<dbReference type="GO" id="GO:0016627">
    <property type="term" value="F:oxidoreductase activity, acting on the CH-CH group of donors"/>
    <property type="evidence" value="ECO:0007669"/>
    <property type="project" value="TreeGrafter"/>
</dbReference>
<evidence type="ECO:0000256" key="1">
    <source>
        <dbReference type="ARBA" id="ARBA00023002"/>
    </source>
</evidence>
<feature type="domain" description="Pyridoxamine 5'-phosphate oxidase N-terminal" evidence="2">
    <location>
        <begin position="25"/>
        <end position="150"/>
    </location>
</feature>
<gene>
    <name evidence="3" type="ORF">B1H18_31125</name>
</gene>
<dbReference type="EMBL" id="MVFC01000043">
    <property type="protein sequence ID" value="OON72036.1"/>
    <property type="molecule type" value="Genomic_DNA"/>
</dbReference>
<reference evidence="3 4" key="1">
    <citation type="submission" date="2017-02" db="EMBL/GenBank/DDBJ databases">
        <title>Draft Genome Sequence of Streptomyces tsukubaensis F601, a Producer of the immunosuppressant tacrolimus FK506.</title>
        <authorList>
            <person name="Zong G."/>
            <person name="Zhong C."/>
            <person name="Fu J."/>
            <person name="Qin R."/>
            <person name="Cao G."/>
        </authorList>
    </citation>
    <scope>NUCLEOTIDE SEQUENCE [LARGE SCALE GENOMIC DNA]</scope>
    <source>
        <strain evidence="3 4">F601</strain>
    </source>
</reference>
<dbReference type="GO" id="GO:0070967">
    <property type="term" value="F:coenzyme F420 binding"/>
    <property type="evidence" value="ECO:0007669"/>
    <property type="project" value="TreeGrafter"/>
</dbReference>
<organism evidence="3 4">
    <name type="scientific">Streptomyces tsukubensis</name>
    <dbReference type="NCBI Taxonomy" id="83656"/>
    <lineage>
        <taxon>Bacteria</taxon>
        <taxon>Bacillati</taxon>
        <taxon>Actinomycetota</taxon>
        <taxon>Actinomycetes</taxon>
        <taxon>Kitasatosporales</taxon>
        <taxon>Streptomycetaceae</taxon>
        <taxon>Streptomyces</taxon>
    </lineage>
</organism>
<evidence type="ECO:0000313" key="3">
    <source>
        <dbReference type="EMBL" id="OON72036.1"/>
    </source>
</evidence>
<sequence length="171" mass="18973">MTRTTPLTELDHRYSDPGATPAPWEEGVRLLEAAELYWLSTVREDGRPHVTPLIGVWRAGAMHFTTGPQERKARNLAQNPQVVLVTGTNALSQGCDIVVEGEAVAVTDEDTLRSLAEAYEAKYGKNWHFDVRDGAFYGQGDDRAEVYAVTPWKAFGFGKGEPFGQTRWSFA</sequence>
<dbReference type="PANTHER" id="PTHR35176:SF4">
    <property type="entry name" value="PYRIDOXAMINE 5'-PHOSPHATE OXIDASE-RELATED FMN-BINDING"/>
    <property type="match status" value="1"/>
</dbReference>
<dbReference type="SUPFAM" id="SSF50475">
    <property type="entry name" value="FMN-binding split barrel"/>
    <property type="match status" value="1"/>
</dbReference>
<dbReference type="Gene3D" id="2.30.110.10">
    <property type="entry name" value="Electron Transport, Fmn-binding Protein, Chain A"/>
    <property type="match status" value="1"/>
</dbReference>
<proteinExistence type="predicted"/>
<dbReference type="GO" id="GO:0005829">
    <property type="term" value="C:cytosol"/>
    <property type="evidence" value="ECO:0007669"/>
    <property type="project" value="TreeGrafter"/>
</dbReference>
<comment type="caution">
    <text evidence="3">The sequence shown here is derived from an EMBL/GenBank/DDBJ whole genome shotgun (WGS) entry which is preliminary data.</text>
</comment>
<protein>
    <submittedName>
        <fullName evidence="3">Pyridoxamine 5'-phosphate oxidase</fullName>
    </submittedName>
</protein>
<dbReference type="InterPro" id="IPR052019">
    <property type="entry name" value="F420H2_bilvrd_red/Heme_oxyg"/>
</dbReference>
<dbReference type="Proteomes" id="UP000190539">
    <property type="component" value="Unassembled WGS sequence"/>
</dbReference>
<accession>A0A1V4A022</accession>
<dbReference type="Pfam" id="PF01243">
    <property type="entry name" value="PNPOx_N"/>
    <property type="match status" value="1"/>
</dbReference>
<dbReference type="RefSeq" id="WP_077973800.1">
    <property type="nucleotide sequence ID" value="NZ_CP045178.1"/>
</dbReference>
<evidence type="ECO:0000313" key="4">
    <source>
        <dbReference type="Proteomes" id="UP000190539"/>
    </source>
</evidence>
<dbReference type="PANTHER" id="PTHR35176">
    <property type="entry name" value="HEME OXYGENASE HI_0854-RELATED"/>
    <property type="match status" value="1"/>
</dbReference>
<evidence type="ECO:0000259" key="2">
    <source>
        <dbReference type="Pfam" id="PF01243"/>
    </source>
</evidence>
<keyword evidence="4" id="KW-1185">Reference proteome</keyword>
<dbReference type="OrthoDB" id="157302at2"/>
<keyword evidence="1" id="KW-0560">Oxidoreductase</keyword>
<dbReference type="AlphaFoldDB" id="A0A1V4A022"/>
<dbReference type="STRING" id="83656.B1H18_31125"/>